<dbReference type="AlphaFoldDB" id="A0AAV7RWW8"/>
<protein>
    <submittedName>
        <fullName evidence="2">Uncharacterized protein</fullName>
    </submittedName>
</protein>
<dbReference type="EMBL" id="JANPWB010000009">
    <property type="protein sequence ID" value="KAJ1156107.1"/>
    <property type="molecule type" value="Genomic_DNA"/>
</dbReference>
<proteinExistence type="predicted"/>
<name>A0AAV7RWW8_PLEWA</name>
<keyword evidence="3" id="KW-1185">Reference proteome</keyword>
<organism evidence="2 3">
    <name type="scientific">Pleurodeles waltl</name>
    <name type="common">Iberian ribbed newt</name>
    <dbReference type="NCBI Taxonomy" id="8319"/>
    <lineage>
        <taxon>Eukaryota</taxon>
        <taxon>Metazoa</taxon>
        <taxon>Chordata</taxon>
        <taxon>Craniata</taxon>
        <taxon>Vertebrata</taxon>
        <taxon>Euteleostomi</taxon>
        <taxon>Amphibia</taxon>
        <taxon>Batrachia</taxon>
        <taxon>Caudata</taxon>
        <taxon>Salamandroidea</taxon>
        <taxon>Salamandridae</taxon>
        <taxon>Pleurodelinae</taxon>
        <taxon>Pleurodeles</taxon>
    </lineage>
</organism>
<evidence type="ECO:0000256" key="1">
    <source>
        <dbReference type="SAM" id="MobiDB-lite"/>
    </source>
</evidence>
<evidence type="ECO:0000313" key="2">
    <source>
        <dbReference type="EMBL" id="KAJ1156107.1"/>
    </source>
</evidence>
<accession>A0AAV7RWW8</accession>
<dbReference type="Proteomes" id="UP001066276">
    <property type="component" value="Chromosome 5"/>
</dbReference>
<feature type="region of interest" description="Disordered" evidence="1">
    <location>
        <begin position="1"/>
        <end position="42"/>
    </location>
</feature>
<reference evidence="2" key="1">
    <citation type="journal article" date="2022" name="bioRxiv">
        <title>Sequencing and chromosome-scale assembly of the giantPleurodeles waltlgenome.</title>
        <authorList>
            <person name="Brown T."/>
            <person name="Elewa A."/>
            <person name="Iarovenko S."/>
            <person name="Subramanian E."/>
            <person name="Araus A.J."/>
            <person name="Petzold A."/>
            <person name="Susuki M."/>
            <person name="Suzuki K.-i.T."/>
            <person name="Hayashi T."/>
            <person name="Toyoda A."/>
            <person name="Oliveira C."/>
            <person name="Osipova E."/>
            <person name="Leigh N.D."/>
            <person name="Simon A."/>
            <person name="Yun M.H."/>
        </authorList>
    </citation>
    <scope>NUCLEOTIDE SEQUENCE</scope>
    <source>
        <strain evidence="2">20211129_DDA</strain>
        <tissue evidence="2">Liver</tissue>
    </source>
</reference>
<gene>
    <name evidence="2" type="ORF">NDU88_008832</name>
</gene>
<evidence type="ECO:0000313" key="3">
    <source>
        <dbReference type="Proteomes" id="UP001066276"/>
    </source>
</evidence>
<comment type="caution">
    <text evidence="2">The sequence shown here is derived from an EMBL/GenBank/DDBJ whole genome shotgun (WGS) entry which is preliminary data.</text>
</comment>
<sequence length="68" mass="7320">MSKWLEPSGTRSAPIGAGNERPENILKAGAEGGEEPWPGAAGSGMKQVAWKLQLCRETDWDNYLVGYG</sequence>